<evidence type="ECO:0000313" key="2">
    <source>
        <dbReference type="EMBL" id="MFC1572546.1"/>
    </source>
</evidence>
<dbReference type="InterPro" id="IPR046232">
    <property type="entry name" value="DUF6265"/>
</dbReference>
<dbReference type="EMBL" id="JBHPKH010000020">
    <property type="protein sequence ID" value="MFC1572546.1"/>
    <property type="molecule type" value="Genomic_DNA"/>
</dbReference>
<evidence type="ECO:0000313" key="3">
    <source>
        <dbReference type="Proteomes" id="UP001593833"/>
    </source>
</evidence>
<protein>
    <submittedName>
        <fullName evidence="2">DUF6265 family protein</fullName>
    </submittedName>
</protein>
<dbReference type="Pfam" id="PF19780">
    <property type="entry name" value="DUF6265"/>
    <property type="match status" value="1"/>
</dbReference>
<evidence type="ECO:0000259" key="1">
    <source>
        <dbReference type="Pfam" id="PF19780"/>
    </source>
</evidence>
<gene>
    <name evidence="2" type="ORF">ACFL6M_03000</name>
</gene>
<keyword evidence="3" id="KW-1185">Reference proteome</keyword>
<accession>A0ABV6YJM0</accession>
<sequence length="180" mass="19893">MQLTDIPWFLMIAGMCLAHDGFARDGNPPDILSLTTDAKPAEATIEDVAWISGIWQGEAFGGLTEEIWAPPQGHAMVGMFRLVTNDQVKFYELLTIAEEGNSLVLRLKHFDPGLQGWEEKDEPVTFPLVEVSSKAAFFDGMTFRKLSADTLQISVAQRGKDGTPGRLDFEFTRGKDLTGE</sequence>
<proteinExistence type="predicted"/>
<reference evidence="2 3" key="1">
    <citation type="submission" date="2024-09" db="EMBL/GenBank/DDBJ databases">
        <authorList>
            <person name="D'Angelo T."/>
        </authorList>
    </citation>
    <scope>NUCLEOTIDE SEQUENCE [LARGE SCALE GENOMIC DNA]</scope>
    <source>
        <strain evidence="2">SAG AM-320-E07</strain>
    </source>
</reference>
<organism evidence="2 3">
    <name type="scientific">Eiseniibacteriota bacterium</name>
    <dbReference type="NCBI Taxonomy" id="2212470"/>
    <lineage>
        <taxon>Bacteria</taxon>
        <taxon>Candidatus Eiseniibacteriota</taxon>
    </lineage>
</organism>
<feature type="domain" description="DUF6265" evidence="1">
    <location>
        <begin position="49"/>
        <end position="156"/>
    </location>
</feature>
<comment type="caution">
    <text evidence="2">The sequence shown here is derived from an EMBL/GenBank/DDBJ whole genome shotgun (WGS) entry which is preliminary data.</text>
</comment>
<dbReference type="Proteomes" id="UP001593833">
    <property type="component" value="Unassembled WGS sequence"/>
</dbReference>
<name>A0ABV6YJM0_UNCEI</name>